<dbReference type="EMBL" id="CP092878">
    <property type="protein sequence ID" value="UYV78778.1"/>
    <property type="molecule type" value="Genomic_DNA"/>
</dbReference>
<proteinExistence type="predicted"/>
<dbReference type="InterPro" id="IPR036084">
    <property type="entry name" value="Ser_inhib-like_sf"/>
</dbReference>
<feature type="domain" description="TIL" evidence="1">
    <location>
        <begin position="13"/>
        <end position="68"/>
    </location>
</feature>
<evidence type="ECO:0000259" key="1">
    <source>
        <dbReference type="Pfam" id="PF01826"/>
    </source>
</evidence>
<protein>
    <recommendedName>
        <fullName evidence="1">TIL domain-containing protein</fullName>
    </recommendedName>
</protein>
<accession>A0ABY6LFV8</accession>
<name>A0ABY6LFV8_9ARAC</name>
<dbReference type="InterPro" id="IPR002919">
    <property type="entry name" value="TIL_dom"/>
</dbReference>
<dbReference type="CDD" id="cd19941">
    <property type="entry name" value="TIL"/>
    <property type="match status" value="1"/>
</dbReference>
<dbReference type="SUPFAM" id="SSF57567">
    <property type="entry name" value="Serine protease inhibitors"/>
    <property type="match status" value="1"/>
</dbReference>
<dbReference type="Proteomes" id="UP001235939">
    <property type="component" value="Chromosome 16"/>
</dbReference>
<keyword evidence="3" id="KW-1185">Reference proteome</keyword>
<evidence type="ECO:0000313" key="3">
    <source>
        <dbReference type="Proteomes" id="UP001235939"/>
    </source>
</evidence>
<dbReference type="Gene3D" id="2.10.25.10">
    <property type="entry name" value="Laminin"/>
    <property type="match status" value="1"/>
</dbReference>
<gene>
    <name evidence="2" type="ORF">LAZ67_16002717</name>
</gene>
<dbReference type="Pfam" id="PF01826">
    <property type="entry name" value="TIL"/>
    <property type="match status" value="1"/>
</dbReference>
<sequence length="69" mass="7608">MFIVVVQGQLCPNSNERYDACGAKCQLNCSNYQQNPPCILICAPGCVCKTDYVRKTDNSSPCVKKVDCE</sequence>
<reference evidence="2 3" key="1">
    <citation type="submission" date="2022-01" db="EMBL/GenBank/DDBJ databases">
        <title>A chromosomal length assembly of Cordylochernes scorpioides.</title>
        <authorList>
            <person name="Zeh D."/>
            <person name="Zeh J."/>
        </authorList>
    </citation>
    <scope>NUCLEOTIDE SEQUENCE [LARGE SCALE GENOMIC DNA]</scope>
    <source>
        <strain evidence="2">IN4F17</strain>
        <tissue evidence="2">Whole Body</tissue>
    </source>
</reference>
<organism evidence="2 3">
    <name type="scientific">Cordylochernes scorpioides</name>
    <dbReference type="NCBI Taxonomy" id="51811"/>
    <lineage>
        <taxon>Eukaryota</taxon>
        <taxon>Metazoa</taxon>
        <taxon>Ecdysozoa</taxon>
        <taxon>Arthropoda</taxon>
        <taxon>Chelicerata</taxon>
        <taxon>Arachnida</taxon>
        <taxon>Pseudoscorpiones</taxon>
        <taxon>Cheliferoidea</taxon>
        <taxon>Chernetidae</taxon>
        <taxon>Cordylochernes</taxon>
    </lineage>
</organism>
<evidence type="ECO:0000313" key="2">
    <source>
        <dbReference type="EMBL" id="UYV78778.1"/>
    </source>
</evidence>